<evidence type="ECO:0000256" key="3">
    <source>
        <dbReference type="ARBA" id="ARBA00022475"/>
    </source>
</evidence>
<feature type="transmembrane region" description="Helical" evidence="9">
    <location>
        <begin position="12"/>
        <end position="35"/>
    </location>
</feature>
<comment type="similarity">
    <text evidence="8 9">Belongs to the TRAP transporter small permease family.</text>
</comment>
<comment type="subcellular location">
    <subcellularLocation>
        <location evidence="1 9">Cell inner membrane</location>
        <topology evidence="1 9">Multi-pass membrane protein</topology>
    </subcellularLocation>
</comment>
<sequence>MIARALNVLRFVERTAAAGLLVILVAIVFAGAVGRYGGHPVIWSDEVAQALFIWVSMLAADLTLQRHGHFSIDILASLLPVRARFILDMVVILLLAALLALLILNGFRFASMTAGRPMPMLGLPSSVATAALPVGFALMMVTLIEQAIHRIRHREEPPADHNASEVM</sequence>
<gene>
    <name evidence="11" type="ORF">SAMN02982931_02569</name>
</gene>
<proteinExistence type="inferred from homology"/>
<dbReference type="EMBL" id="FMXQ01000005">
    <property type="protein sequence ID" value="SDB34734.1"/>
    <property type="molecule type" value="Genomic_DNA"/>
</dbReference>
<dbReference type="Proteomes" id="UP000199071">
    <property type="component" value="Unassembled WGS sequence"/>
</dbReference>
<comment type="subunit">
    <text evidence="9">The complex comprises the extracytoplasmic solute receptor protein and the two transmembrane proteins.</text>
</comment>
<dbReference type="STRING" id="665467.SAMN02982931_02569"/>
<feature type="transmembrane region" description="Helical" evidence="9">
    <location>
        <begin position="47"/>
        <end position="64"/>
    </location>
</feature>
<feature type="transmembrane region" description="Helical" evidence="9">
    <location>
        <begin position="85"/>
        <end position="107"/>
    </location>
</feature>
<evidence type="ECO:0000256" key="1">
    <source>
        <dbReference type="ARBA" id="ARBA00004429"/>
    </source>
</evidence>
<evidence type="ECO:0000259" key="10">
    <source>
        <dbReference type="Pfam" id="PF04290"/>
    </source>
</evidence>
<dbReference type="GO" id="GO:0005886">
    <property type="term" value="C:plasma membrane"/>
    <property type="evidence" value="ECO:0007669"/>
    <property type="project" value="UniProtKB-SubCell"/>
</dbReference>
<evidence type="ECO:0000256" key="2">
    <source>
        <dbReference type="ARBA" id="ARBA00022448"/>
    </source>
</evidence>
<evidence type="ECO:0000256" key="7">
    <source>
        <dbReference type="ARBA" id="ARBA00023136"/>
    </source>
</evidence>
<evidence type="ECO:0000256" key="5">
    <source>
        <dbReference type="ARBA" id="ARBA00022692"/>
    </source>
</evidence>
<dbReference type="PANTHER" id="PTHR35011">
    <property type="entry name" value="2,3-DIKETO-L-GULONATE TRAP TRANSPORTER SMALL PERMEASE PROTEIN YIAM"/>
    <property type="match status" value="1"/>
</dbReference>
<dbReference type="Pfam" id="PF04290">
    <property type="entry name" value="DctQ"/>
    <property type="match status" value="1"/>
</dbReference>
<evidence type="ECO:0000256" key="6">
    <source>
        <dbReference type="ARBA" id="ARBA00022989"/>
    </source>
</evidence>
<dbReference type="RefSeq" id="WP_175478419.1">
    <property type="nucleotide sequence ID" value="NZ_FMXQ01000005.1"/>
</dbReference>
<evidence type="ECO:0000313" key="11">
    <source>
        <dbReference type="EMBL" id="SDB34734.1"/>
    </source>
</evidence>
<comment type="function">
    <text evidence="9">Part of the tripartite ATP-independent periplasmic (TRAP) transport system.</text>
</comment>
<protein>
    <recommendedName>
        <fullName evidence="9">TRAP transporter small permease protein</fullName>
    </recommendedName>
</protein>
<feature type="transmembrane region" description="Helical" evidence="9">
    <location>
        <begin position="127"/>
        <end position="144"/>
    </location>
</feature>
<evidence type="ECO:0000256" key="8">
    <source>
        <dbReference type="ARBA" id="ARBA00038436"/>
    </source>
</evidence>
<dbReference type="InterPro" id="IPR055348">
    <property type="entry name" value="DctQ"/>
</dbReference>
<dbReference type="InterPro" id="IPR007387">
    <property type="entry name" value="TRAP_DctQ"/>
</dbReference>
<reference evidence="11 12" key="1">
    <citation type="submission" date="2016-10" db="EMBL/GenBank/DDBJ databases">
        <authorList>
            <person name="de Groot N.N."/>
        </authorList>
    </citation>
    <scope>NUCLEOTIDE SEQUENCE [LARGE SCALE GENOMIC DNA]</scope>
    <source>
        <strain evidence="11 12">ATCC 35022</strain>
    </source>
</reference>
<keyword evidence="3" id="KW-1003">Cell membrane</keyword>
<dbReference type="GO" id="GO:0022857">
    <property type="term" value="F:transmembrane transporter activity"/>
    <property type="evidence" value="ECO:0007669"/>
    <property type="project" value="UniProtKB-UniRule"/>
</dbReference>
<feature type="domain" description="Tripartite ATP-independent periplasmic transporters DctQ component" evidence="10">
    <location>
        <begin position="24"/>
        <end position="152"/>
    </location>
</feature>
<name>A0A1G6CPG3_9HYPH</name>
<dbReference type="GO" id="GO:0015740">
    <property type="term" value="P:C4-dicarboxylate transport"/>
    <property type="evidence" value="ECO:0007669"/>
    <property type="project" value="TreeGrafter"/>
</dbReference>
<keyword evidence="12" id="KW-1185">Reference proteome</keyword>
<evidence type="ECO:0000256" key="4">
    <source>
        <dbReference type="ARBA" id="ARBA00022519"/>
    </source>
</evidence>
<keyword evidence="2 9" id="KW-0813">Transport</keyword>
<accession>A0A1G6CPG3</accession>
<keyword evidence="7 9" id="KW-0472">Membrane</keyword>
<keyword evidence="5 9" id="KW-0812">Transmembrane</keyword>
<dbReference type="AlphaFoldDB" id="A0A1G6CPG3"/>
<evidence type="ECO:0000256" key="9">
    <source>
        <dbReference type="RuleBase" id="RU369079"/>
    </source>
</evidence>
<evidence type="ECO:0000313" key="12">
    <source>
        <dbReference type="Proteomes" id="UP000199071"/>
    </source>
</evidence>
<keyword evidence="4 9" id="KW-0997">Cell inner membrane</keyword>
<keyword evidence="6 9" id="KW-1133">Transmembrane helix</keyword>
<organism evidence="11 12">
    <name type="scientific">Bauldia litoralis</name>
    <dbReference type="NCBI Taxonomy" id="665467"/>
    <lineage>
        <taxon>Bacteria</taxon>
        <taxon>Pseudomonadati</taxon>
        <taxon>Pseudomonadota</taxon>
        <taxon>Alphaproteobacteria</taxon>
        <taxon>Hyphomicrobiales</taxon>
        <taxon>Kaistiaceae</taxon>
        <taxon>Bauldia</taxon>
    </lineage>
</organism>
<dbReference type="PANTHER" id="PTHR35011:SF2">
    <property type="entry name" value="2,3-DIKETO-L-GULONATE TRAP TRANSPORTER SMALL PERMEASE PROTEIN YIAM"/>
    <property type="match status" value="1"/>
</dbReference>